<reference evidence="3" key="1">
    <citation type="submission" date="2025-08" db="UniProtKB">
        <authorList>
            <consortium name="RefSeq"/>
        </authorList>
    </citation>
    <scope>IDENTIFICATION</scope>
</reference>
<evidence type="ECO:0000313" key="3">
    <source>
        <dbReference type="RefSeq" id="XP_011039079.1"/>
    </source>
</evidence>
<evidence type="ECO:0000256" key="1">
    <source>
        <dbReference type="SAM" id="Phobius"/>
    </source>
</evidence>
<keyword evidence="1" id="KW-0812">Transmembrane</keyword>
<protein>
    <submittedName>
        <fullName evidence="3">Uncharacterized protein LOC105135745</fullName>
    </submittedName>
</protein>
<keyword evidence="2" id="KW-1185">Reference proteome</keyword>
<feature type="transmembrane region" description="Helical" evidence="1">
    <location>
        <begin position="169"/>
        <end position="192"/>
    </location>
</feature>
<sequence length="193" mass="22223">MDSRKGKPVHQIESFHSATKLRQAGVNFKSRGDRDCLLDVAFHRGLRTEFYIPQLKIHRDTESLFRNLMVLEKRLYPGKEYICHYINLLSILVVKPKDAKLLMKNNIVTSYKDEVAVRDLIYRLASSATDLYSCYHEIFSAVDVYYKSSWANNPAYFVEEFFGNFWKGVATVSAAILLILTSVQTICAILSLR</sequence>
<proteinExistence type="predicted"/>
<dbReference type="Pfam" id="PF03140">
    <property type="entry name" value="DUF247"/>
    <property type="match status" value="1"/>
</dbReference>
<dbReference type="KEGG" id="peu:105135745"/>
<dbReference type="GeneID" id="105135745"/>
<dbReference type="InterPro" id="IPR004158">
    <property type="entry name" value="DUF247_pln"/>
</dbReference>
<dbReference type="PANTHER" id="PTHR31170:SF9">
    <property type="entry name" value="PROTEIN, PUTATIVE (DUF247)-RELATED"/>
    <property type="match status" value="1"/>
</dbReference>
<dbReference type="Proteomes" id="UP000694918">
    <property type="component" value="Unplaced"/>
</dbReference>
<name>A0AAJ6V0X1_POPEU</name>
<dbReference type="AlphaFoldDB" id="A0AAJ6V0X1"/>
<keyword evidence="1" id="KW-1133">Transmembrane helix</keyword>
<accession>A0AAJ6V0X1</accession>
<gene>
    <name evidence="3" type="primary">LOC105135745</name>
</gene>
<evidence type="ECO:0000313" key="2">
    <source>
        <dbReference type="Proteomes" id="UP000694918"/>
    </source>
</evidence>
<dbReference type="PANTHER" id="PTHR31170">
    <property type="entry name" value="BNAC04G53230D PROTEIN"/>
    <property type="match status" value="1"/>
</dbReference>
<keyword evidence="1" id="KW-0472">Membrane</keyword>
<dbReference type="RefSeq" id="XP_011039079.1">
    <property type="nucleotide sequence ID" value="XM_011040777.1"/>
</dbReference>
<organism evidence="2 3">
    <name type="scientific">Populus euphratica</name>
    <name type="common">Euphrates poplar</name>
    <dbReference type="NCBI Taxonomy" id="75702"/>
    <lineage>
        <taxon>Eukaryota</taxon>
        <taxon>Viridiplantae</taxon>
        <taxon>Streptophyta</taxon>
        <taxon>Embryophyta</taxon>
        <taxon>Tracheophyta</taxon>
        <taxon>Spermatophyta</taxon>
        <taxon>Magnoliopsida</taxon>
        <taxon>eudicotyledons</taxon>
        <taxon>Gunneridae</taxon>
        <taxon>Pentapetalae</taxon>
        <taxon>rosids</taxon>
        <taxon>fabids</taxon>
        <taxon>Malpighiales</taxon>
        <taxon>Salicaceae</taxon>
        <taxon>Saliceae</taxon>
        <taxon>Populus</taxon>
    </lineage>
</organism>